<comment type="caution">
    <text evidence="3">The sequence shown here is derived from an EMBL/GenBank/DDBJ whole genome shotgun (WGS) entry which is preliminary data.</text>
</comment>
<keyword evidence="4" id="KW-1185">Reference proteome</keyword>
<dbReference type="EMBL" id="JAVRQI010000019">
    <property type="protein sequence ID" value="MDT1064223.1"/>
    <property type="molecule type" value="Genomic_DNA"/>
</dbReference>
<dbReference type="PANTHER" id="PTHR46112:SF2">
    <property type="entry name" value="XAA-PRO AMINOPEPTIDASE P-RELATED"/>
    <property type="match status" value="1"/>
</dbReference>
<dbReference type="SUPFAM" id="SSF55920">
    <property type="entry name" value="Creatinase/aminopeptidase"/>
    <property type="match status" value="1"/>
</dbReference>
<dbReference type="Gene3D" id="3.90.230.10">
    <property type="entry name" value="Creatinase/methionine aminopeptidase superfamily"/>
    <property type="match status" value="1"/>
</dbReference>
<dbReference type="InterPro" id="IPR000994">
    <property type="entry name" value="Pept_M24"/>
</dbReference>
<dbReference type="Gene3D" id="3.40.350.10">
    <property type="entry name" value="Creatinase/prolidase N-terminal domain"/>
    <property type="match status" value="1"/>
</dbReference>
<gene>
    <name evidence="3" type="ORF">RM190_20335</name>
</gene>
<dbReference type="Proteomes" id="UP001251085">
    <property type="component" value="Unassembled WGS sequence"/>
</dbReference>
<protein>
    <submittedName>
        <fullName evidence="3">Xaa-Pro peptidase family protein</fullName>
    </submittedName>
</protein>
<evidence type="ECO:0000259" key="2">
    <source>
        <dbReference type="Pfam" id="PF01321"/>
    </source>
</evidence>
<dbReference type="PANTHER" id="PTHR46112">
    <property type="entry name" value="AMINOPEPTIDASE"/>
    <property type="match status" value="1"/>
</dbReference>
<dbReference type="Pfam" id="PF00557">
    <property type="entry name" value="Peptidase_M24"/>
    <property type="match status" value="1"/>
</dbReference>
<sequence>MNIFGTSFDYAKRLEKLRKVMEEKQLDAFIVHNWTNQYYYGGHYQHMPWYPLSHTHITEAPLLLFKDSDPVFMAAFITMNAIREGSWIKDVRVNDTGYASSPADGVAKVLAERGLSSGRIGYEETTCTSKTFKSLSAALPDATLVPAGDLLFIARSVKEPAEIELIRKAVTIGESAIQVAIETARPGVSEMDVQFAMEIEMKRLGAIREVETMCQAGIRTANYRAFASEWKKIEDGELVTIDLGALYLGYGFDIARTWCVGTPAEEYVNVAQDCYRTHDEFMSYLKPGMSFAEIFDHIRAYMIELGYPANKAKFPCQQFAIHGVGLGPFHDFPHPTHRETIIEPGMVLSFQPSVRTDSYSFRFENNILVTETGLELLSTTPYKLI</sequence>
<dbReference type="InterPro" id="IPR000587">
    <property type="entry name" value="Creatinase_N"/>
</dbReference>
<dbReference type="Pfam" id="PF01321">
    <property type="entry name" value="Creatinase_N"/>
    <property type="match status" value="1"/>
</dbReference>
<reference evidence="4" key="1">
    <citation type="submission" date="2023-07" db="EMBL/GenBank/DDBJ databases">
        <title>Characterization of two Paracoccaceae strains isolated from Phycosphere and proposal of Xinfangfangia lacusdiani sp. nov.</title>
        <authorList>
            <person name="Deng Y."/>
            <person name="Zhang Y.Q."/>
        </authorList>
    </citation>
    <scope>NUCLEOTIDE SEQUENCE [LARGE SCALE GENOMIC DNA]</scope>
    <source>
        <strain evidence="4">CPCC 101403</strain>
    </source>
</reference>
<evidence type="ECO:0000259" key="1">
    <source>
        <dbReference type="Pfam" id="PF00557"/>
    </source>
</evidence>
<evidence type="ECO:0000313" key="4">
    <source>
        <dbReference type="Proteomes" id="UP001251085"/>
    </source>
</evidence>
<accession>A0ABU3EJ12</accession>
<dbReference type="CDD" id="cd01066">
    <property type="entry name" value="APP_MetAP"/>
    <property type="match status" value="1"/>
</dbReference>
<dbReference type="InterPro" id="IPR029149">
    <property type="entry name" value="Creatin/AminoP/Spt16_N"/>
</dbReference>
<dbReference type="InterPro" id="IPR036005">
    <property type="entry name" value="Creatinase/aminopeptidase-like"/>
</dbReference>
<feature type="domain" description="Creatinase N-terminal" evidence="2">
    <location>
        <begin position="13"/>
        <end position="156"/>
    </location>
</feature>
<name>A0ABU3EJ12_9RHOB</name>
<dbReference type="SUPFAM" id="SSF53092">
    <property type="entry name" value="Creatinase/prolidase N-terminal domain"/>
    <property type="match status" value="1"/>
</dbReference>
<organism evidence="3 4">
    <name type="scientific">Paracoccus broussonetiae</name>
    <dbReference type="NCBI Taxonomy" id="3075834"/>
    <lineage>
        <taxon>Bacteria</taxon>
        <taxon>Pseudomonadati</taxon>
        <taxon>Pseudomonadota</taxon>
        <taxon>Alphaproteobacteria</taxon>
        <taxon>Rhodobacterales</taxon>
        <taxon>Paracoccaceae</taxon>
        <taxon>Paracoccus</taxon>
    </lineage>
</organism>
<dbReference type="RefSeq" id="WP_311761311.1">
    <property type="nucleotide sequence ID" value="NZ_JAVRQI010000019.1"/>
</dbReference>
<evidence type="ECO:0000313" key="3">
    <source>
        <dbReference type="EMBL" id="MDT1064223.1"/>
    </source>
</evidence>
<feature type="domain" description="Peptidase M24" evidence="1">
    <location>
        <begin position="164"/>
        <end position="371"/>
    </location>
</feature>
<proteinExistence type="predicted"/>
<dbReference type="InterPro" id="IPR050659">
    <property type="entry name" value="Peptidase_M24B"/>
</dbReference>